<name>A0A1A2Z9V5_9MYCO</name>
<keyword evidence="2" id="KW-1133">Transmembrane helix</keyword>
<evidence type="ECO:0000256" key="2">
    <source>
        <dbReference type="SAM" id="Phobius"/>
    </source>
</evidence>
<evidence type="ECO:0000313" key="4">
    <source>
        <dbReference type="Proteomes" id="UP000093592"/>
    </source>
</evidence>
<keyword evidence="2" id="KW-0472">Membrane</keyword>
<protein>
    <submittedName>
        <fullName evidence="3">Uncharacterized protein</fullName>
    </submittedName>
</protein>
<dbReference type="EMBL" id="LZKJ01000108">
    <property type="protein sequence ID" value="OBI46433.1"/>
    <property type="molecule type" value="Genomic_DNA"/>
</dbReference>
<evidence type="ECO:0000313" key="3">
    <source>
        <dbReference type="EMBL" id="OBI46433.1"/>
    </source>
</evidence>
<feature type="region of interest" description="Disordered" evidence="1">
    <location>
        <begin position="78"/>
        <end position="105"/>
    </location>
</feature>
<feature type="compositionally biased region" description="Gly residues" evidence="1">
    <location>
        <begin position="82"/>
        <end position="92"/>
    </location>
</feature>
<reference evidence="4" key="1">
    <citation type="submission" date="2016-06" db="EMBL/GenBank/DDBJ databases">
        <authorList>
            <person name="Sutton G."/>
            <person name="Brinkac L."/>
            <person name="Sanka R."/>
            <person name="Adams M."/>
            <person name="Lau E."/>
            <person name="Sam S."/>
            <person name="Sreng N."/>
            <person name="Him V."/>
            <person name="Kerleguer A."/>
            <person name="Cheng S."/>
        </authorList>
    </citation>
    <scope>NUCLEOTIDE SEQUENCE [LARGE SCALE GENOMIC DNA]</scope>
    <source>
        <strain evidence="4">E861</strain>
    </source>
</reference>
<dbReference type="AlphaFoldDB" id="A0A1A2Z9V5"/>
<gene>
    <name evidence="3" type="ORF">A5707_21485</name>
</gene>
<comment type="caution">
    <text evidence="3">The sequence shown here is derived from an EMBL/GenBank/DDBJ whole genome shotgun (WGS) entry which is preliminary data.</text>
</comment>
<sequence length="378" mass="40397">MTMPPPPQGPWHPRPPAPGQPPGQPPQGVPYGPPPGQYPGWPLPGPAKKSNALKWALGAITLIAVVAIAVAVTLALTRSGSDGRGPANGGNSGKTSTIASANDTDPVAVITEEPTCDKFTPINNGYADQGKNGWNDRDPSIPATDWTPDQRAQYTAMGTAMRNAADQFVPLAKQTPHRVMRELYEQFIVYARTYAASIPTYTPSDDQLATVATNASSAIYSICNAISEGSASMWGPSVPTAAPPAHIAVPSDPADPQRFLTARDPICNDWKARWQRYSTDASAWGSMDPQKPASEWTPEQKAVYDAVTPVMSAYADDIEQLGQRSKNPIIQDFAVLSAQYTRAYVKGIPTYVPSDAHLAATANATEWVIMKACQAVED</sequence>
<feature type="region of interest" description="Disordered" evidence="1">
    <location>
        <begin position="1"/>
        <end position="43"/>
    </location>
</feature>
<keyword evidence="2" id="KW-0812">Transmembrane</keyword>
<feature type="transmembrane region" description="Helical" evidence="2">
    <location>
        <begin position="55"/>
        <end position="76"/>
    </location>
</feature>
<accession>A0A1A2Z9V5</accession>
<organism evidence="3 4">
    <name type="scientific">Mycobacterium kyorinense</name>
    <dbReference type="NCBI Taxonomy" id="487514"/>
    <lineage>
        <taxon>Bacteria</taxon>
        <taxon>Bacillati</taxon>
        <taxon>Actinomycetota</taxon>
        <taxon>Actinomycetes</taxon>
        <taxon>Mycobacteriales</taxon>
        <taxon>Mycobacteriaceae</taxon>
        <taxon>Mycobacterium</taxon>
    </lineage>
</organism>
<feature type="compositionally biased region" description="Polar residues" evidence="1">
    <location>
        <begin position="93"/>
        <end position="103"/>
    </location>
</feature>
<evidence type="ECO:0000256" key="1">
    <source>
        <dbReference type="SAM" id="MobiDB-lite"/>
    </source>
</evidence>
<proteinExistence type="predicted"/>
<dbReference type="Proteomes" id="UP000093592">
    <property type="component" value="Unassembled WGS sequence"/>
</dbReference>